<dbReference type="STRING" id="61395.A0A1Y1W440"/>
<dbReference type="GeneID" id="63802286"/>
<sequence length="552" mass="61963">MAGLMASSPWFWLADTGIRTTLPIIPATHNLMDDDIFRAQSSIDYFECDIYVGTGAKGWQLVTDPQVLLDWEARLFAFIAERTAGFIWNRDPLRIFSNTGKLRARRSSNKGSSRAPSKDAVLKPPVFWRIIVPRISGWMMHDDAVDDEWLAVWVLREATKQFPDIIVSVRDADGEFLLAEAAMQIPLWLTPENSANRVFIYNGHLHIVPLDVSGTENISLELALQSQAAEKEAFARLDEYPEKLKQSVHRSRCRVPVKVAKALSQRPQLIAAATALFYARDPTQTKLAKRMRHFPAEPSVMTTVAFNRIQYAKLASQSIDVDYQLPKPESPDYKACVMGMKIEIMSLQAASCQSAWDYVLSEYSVWPACGFEILNAELARMPAQAQLWSLPRIATANAVWFCLVFPVFSAAYNQGRHAHVRRATLQHELIGPSCRIHRLLPSWLDSGLTATWQKTSIGTPAYARLVSSALWHVSEKERLRTDANAASSGWLTAEATQSCARALENSEWDPSTAAAADEEDDDSWLTLRPEQLDAIMSKAESILREDPLKQVM</sequence>
<dbReference type="PANTHER" id="PTHR13060:SF0">
    <property type="entry name" value="PROTEIN ECDYSONELESS HOMOLOG"/>
    <property type="match status" value="1"/>
</dbReference>
<proteinExistence type="predicted"/>
<accession>A0A1Y1W440</accession>
<comment type="caution">
    <text evidence="1">The sequence shown here is derived from an EMBL/GenBank/DDBJ whole genome shotgun (WGS) entry which is preliminary data.</text>
</comment>
<organism evidence="1 2">
    <name type="scientific">Linderina pennispora</name>
    <dbReference type="NCBI Taxonomy" id="61395"/>
    <lineage>
        <taxon>Eukaryota</taxon>
        <taxon>Fungi</taxon>
        <taxon>Fungi incertae sedis</taxon>
        <taxon>Zoopagomycota</taxon>
        <taxon>Kickxellomycotina</taxon>
        <taxon>Kickxellomycetes</taxon>
        <taxon>Kickxellales</taxon>
        <taxon>Kickxellaceae</taxon>
        <taxon>Linderina</taxon>
    </lineage>
</organism>
<keyword evidence="2" id="KW-1185">Reference proteome</keyword>
<dbReference type="AlphaFoldDB" id="A0A1Y1W440"/>
<dbReference type="RefSeq" id="XP_040742105.1">
    <property type="nucleotide sequence ID" value="XM_040885638.1"/>
</dbReference>
<dbReference type="Proteomes" id="UP000193922">
    <property type="component" value="Unassembled WGS sequence"/>
</dbReference>
<dbReference type="Pfam" id="PF07093">
    <property type="entry name" value="SGT1"/>
    <property type="match status" value="1"/>
</dbReference>
<dbReference type="GO" id="GO:0005634">
    <property type="term" value="C:nucleus"/>
    <property type="evidence" value="ECO:0007669"/>
    <property type="project" value="TreeGrafter"/>
</dbReference>
<protein>
    <submittedName>
        <fullName evidence="1">SGT1-domain-containing protein</fullName>
    </submittedName>
</protein>
<dbReference type="PANTHER" id="PTHR13060">
    <property type="entry name" value="SGT1 PROTEIN HSGT1 SUPPRESSOR OF GCR2"/>
    <property type="match status" value="1"/>
</dbReference>
<evidence type="ECO:0000313" key="2">
    <source>
        <dbReference type="Proteomes" id="UP000193922"/>
    </source>
</evidence>
<name>A0A1Y1W440_9FUNG</name>
<gene>
    <name evidence="1" type="ORF">DL89DRAFT_258861</name>
</gene>
<reference evidence="1 2" key="1">
    <citation type="submission" date="2016-07" db="EMBL/GenBank/DDBJ databases">
        <title>Pervasive Adenine N6-methylation of Active Genes in Fungi.</title>
        <authorList>
            <consortium name="DOE Joint Genome Institute"/>
            <person name="Mondo S.J."/>
            <person name="Dannebaum R.O."/>
            <person name="Kuo R.C."/>
            <person name="Labutti K."/>
            <person name="Haridas S."/>
            <person name="Kuo A."/>
            <person name="Salamov A."/>
            <person name="Ahrendt S.R."/>
            <person name="Lipzen A."/>
            <person name="Sullivan W."/>
            <person name="Andreopoulos W.B."/>
            <person name="Clum A."/>
            <person name="Lindquist E."/>
            <person name="Daum C."/>
            <person name="Ramamoorthy G.K."/>
            <person name="Gryganskyi A."/>
            <person name="Culley D."/>
            <person name="Magnuson J.K."/>
            <person name="James T.Y."/>
            <person name="O'Malley M.A."/>
            <person name="Stajich J.E."/>
            <person name="Spatafora J.W."/>
            <person name="Visel A."/>
            <person name="Grigoriev I.V."/>
        </authorList>
    </citation>
    <scope>NUCLEOTIDE SEQUENCE [LARGE SCALE GENOMIC DNA]</scope>
    <source>
        <strain evidence="1 2">ATCC 12442</strain>
    </source>
</reference>
<dbReference type="EMBL" id="MCFD01000010">
    <property type="protein sequence ID" value="ORX68291.1"/>
    <property type="molecule type" value="Genomic_DNA"/>
</dbReference>
<dbReference type="InterPro" id="IPR010770">
    <property type="entry name" value="Ecd"/>
</dbReference>
<evidence type="ECO:0000313" key="1">
    <source>
        <dbReference type="EMBL" id="ORX68291.1"/>
    </source>
</evidence>
<dbReference type="OrthoDB" id="27237at2759"/>